<dbReference type="PIRSF" id="PIRSF037196">
    <property type="entry name" value="Pyoverdine_chromoph_PvcA"/>
    <property type="match status" value="1"/>
</dbReference>
<dbReference type="InterPro" id="IPR007817">
    <property type="entry name" value="Isocyanide_synthase_DIT1"/>
</dbReference>
<keyword evidence="2" id="KW-1185">Reference proteome</keyword>
<evidence type="ECO:0000313" key="2">
    <source>
        <dbReference type="Proteomes" id="UP000533598"/>
    </source>
</evidence>
<dbReference type="PANTHER" id="PTHR37285:SF5">
    <property type="entry name" value="SPORE WALL MATURATION PROTEIN DIT1"/>
    <property type="match status" value="1"/>
</dbReference>
<dbReference type="InterPro" id="IPR017133">
    <property type="entry name" value="PvcA"/>
</dbReference>
<accession>A0A7W7FY32</accession>
<dbReference type="Proteomes" id="UP000533598">
    <property type="component" value="Unassembled WGS sequence"/>
</dbReference>
<dbReference type="Gene3D" id="3.30.60.140">
    <property type="match status" value="1"/>
</dbReference>
<name>A0A7W7FY32_9PSEU</name>
<comment type="caution">
    <text evidence="1">The sequence shown here is derived from an EMBL/GenBank/DDBJ whole genome shotgun (WGS) entry which is preliminary data.</text>
</comment>
<reference evidence="1 2" key="1">
    <citation type="submission" date="2020-08" db="EMBL/GenBank/DDBJ databases">
        <title>Sequencing the genomes of 1000 actinobacteria strains.</title>
        <authorList>
            <person name="Klenk H.-P."/>
        </authorList>
    </citation>
    <scope>NUCLEOTIDE SEQUENCE [LARGE SCALE GENOMIC DNA]</scope>
    <source>
        <strain evidence="1 2">DSM 44230</strain>
    </source>
</reference>
<proteinExistence type="predicted"/>
<organism evidence="1 2">
    <name type="scientific">Crossiella cryophila</name>
    <dbReference type="NCBI Taxonomy" id="43355"/>
    <lineage>
        <taxon>Bacteria</taxon>
        <taxon>Bacillati</taxon>
        <taxon>Actinomycetota</taxon>
        <taxon>Actinomycetes</taxon>
        <taxon>Pseudonocardiales</taxon>
        <taxon>Pseudonocardiaceae</taxon>
        <taxon>Crossiella</taxon>
    </lineage>
</organism>
<sequence length="323" mass="36151">MSPTTTISAGVDHVLDVAETCESILRILLPYRRAESEDTYTDSEVATAFAEQLSQLREFVAAGEPIMFTLPAFPCKSPNNDKVFGHLPDLGELLSLRFLHGLTERVREIYPPGARMLICSDGHVFGDLIKVPDHHIDEYAETLRQMITWGGFDSIDTFSLENVYGDAGFDVKRRILTEEFAESEESLREEVRAGGKALRLYRGITRFLVEDAGDFDGTKSALQRECRQRAYGVIQRSRAWGDLIAKYHAKQVRLSIHPQPVGGPKFGIMLLGSPDCWLTPWHSVAVQQRGERNYTLMKRIDAAKVGEPVNLNGRPSHYVAVSA</sequence>
<dbReference type="RefSeq" id="WP_185008409.1">
    <property type="nucleotide sequence ID" value="NZ_BAAAUI010000014.1"/>
</dbReference>
<dbReference type="PANTHER" id="PTHR37285">
    <property type="entry name" value="SPORE WALL MATURATION PROTEIN DIT1"/>
    <property type="match status" value="1"/>
</dbReference>
<protein>
    <submittedName>
        <fullName evidence="1">Pyoverdine/dityrosine biosynthesis protein Dit1</fullName>
    </submittedName>
</protein>
<dbReference type="EMBL" id="JACHMH010000001">
    <property type="protein sequence ID" value="MBB4681665.1"/>
    <property type="molecule type" value="Genomic_DNA"/>
</dbReference>
<evidence type="ECO:0000313" key="1">
    <source>
        <dbReference type="EMBL" id="MBB4681665.1"/>
    </source>
</evidence>
<dbReference type="Pfam" id="PF05141">
    <property type="entry name" value="DIT1_PvcA"/>
    <property type="match status" value="1"/>
</dbReference>
<gene>
    <name evidence="1" type="ORF">HNR67_007783</name>
</gene>
<dbReference type="AlphaFoldDB" id="A0A7W7FY32"/>